<comment type="subcellular location">
    <subcellularLocation>
        <location evidence="1">Cell membrane</location>
        <topology evidence="1">Multi-pass membrane protein</topology>
    </subcellularLocation>
</comment>
<evidence type="ECO:0000256" key="3">
    <source>
        <dbReference type="ARBA" id="ARBA00022692"/>
    </source>
</evidence>
<evidence type="ECO:0000256" key="2">
    <source>
        <dbReference type="ARBA" id="ARBA00022475"/>
    </source>
</evidence>
<feature type="transmembrane region" description="Helical" evidence="6">
    <location>
        <begin position="47"/>
        <end position="72"/>
    </location>
</feature>
<protein>
    <submittedName>
        <fullName evidence="7">Amino acid transporter</fullName>
    </submittedName>
</protein>
<keyword evidence="3 6" id="KW-0812">Transmembrane</keyword>
<evidence type="ECO:0000256" key="6">
    <source>
        <dbReference type="SAM" id="Phobius"/>
    </source>
</evidence>
<dbReference type="Proteomes" id="UP000279859">
    <property type="component" value="Unassembled WGS sequence"/>
</dbReference>
<dbReference type="RefSeq" id="WP_123045955.1">
    <property type="nucleotide sequence ID" value="NZ_RDSR01000013.1"/>
</dbReference>
<dbReference type="GO" id="GO:0015171">
    <property type="term" value="F:amino acid transmembrane transporter activity"/>
    <property type="evidence" value="ECO:0007669"/>
    <property type="project" value="TreeGrafter"/>
</dbReference>
<feature type="transmembrane region" description="Helical" evidence="6">
    <location>
        <begin position="193"/>
        <end position="211"/>
    </location>
</feature>
<organism evidence="7 8">
    <name type="scientific">Cryobacterium tepidiphilum</name>
    <dbReference type="NCBI Taxonomy" id="2486026"/>
    <lineage>
        <taxon>Bacteria</taxon>
        <taxon>Bacillati</taxon>
        <taxon>Actinomycetota</taxon>
        <taxon>Actinomycetes</taxon>
        <taxon>Micrococcales</taxon>
        <taxon>Microbacteriaceae</taxon>
        <taxon>Cryobacterium</taxon>
    </lineage>
</organism>
<dbReference type="PANTHER" id="PTHR30086:SF20">
    <property type="entry name" value="ARGININE EXPORTER PROTEIN ARGO-RELATED"/>
    <property type="match status" value="1"/>
</dbReference>
<reference evidence="7 8" key="1">
    <citation type="submission" date="2018-11" db="EMBL/GenBank/DDBJ databases">
        <title>Cryobacterium sp. nov., isolated from rhizosphere soil of lettuce.</title>
        <authorList>
            <person name="Wang Y."/>
        </authorList>
    </citation>
    <scope>NUCLEOTIDE SEQUENCE [LARGE SCALE GENOMIC DNA]</scope>
    <source>
        <strain evidence="7 8">NEAU-85</strain>
    </source>
</reference>
<dbReference type="Pfam" id="PF01810">
    <property type="entry name" value="LysE"/>
    <property type="match status" value="1"/>
</dbReference>
<sequence>MIDLVSPSHTLLPALFGLSTGLALIVAIGAQNAYVLRLGIEGRNRTILPVVLVCAVSDAVLILAGVLGIGIVVQQVPAALVVVRVIGAGFLIVYGLFAALRAVRPTVLVAASGSAPVSTRAAVATMAALTWLNPHVYLDTLLFLGSVANQHGPIERWWWAGGAVLGSFIWFFGLGFGARLLRPFFARPSSWRILDAIIAVVMIVLGLRLALGG</sequence>
<feature type="transmembrane region" description="Helical" evidence="6">
    <location>
        <begin position="78"/>
        <end position="100"/>
    </location>
</feature>
<feature type="transmembrane region" description="Helical" evidence="6">
    <location>
        <begin position="12"/>
        <end position="35"/>
    </location>
</feature>
<name>A0A3M8L9R8_9MICO</name>
<evidence type="ECO:0000256" key="1">
    <source>
        <dbReference type="ARBA" id="ARBA00004651"/>
    </source>
</evidence>
<proteinExistence type="predicted"/>
<evidence type="ECO:0000313" key="8">
    <source>
        <dbReference type="Proteomes" id="UP000279859"/>
    </source>
</evidence>
<dbReference type="AlphaFoldDB" id="A0A3M8L9R8"/>
<dbReference type="OrthoDB" id="5638726at2"/>
<dbReference type="GO" id="GO:0005886">
    <property type="term" value="C:plasma membrane"/>
    <property type="evidence" value="ECO:0007669"/>
    <property type="project" value="UniProtKB-SubCell"/>
</dbReference>
<dbReference type="PANTHER" id="PTHR30086">
    <property type="entry name" value="ARGININE EXPORTER PROTEIN ARGO"/>
    <property type="match status" value="1"/>
</dbReference>
<comment type="caution">
    <text evidence="7">The sequence shown here is derived from an EMBL/GenBank/DDBJ whole genome shotgun (WGS) entry which is preliminary data.</text>
</comment>
<dbReference type="InterPro" id="IPR001123">
    <property type="entry name" value="LeuE-type"/>
</dbReference>
<evidence type="ECO:0000256" key="5">
    <source>
        <dbReference type="ARBA" id="ARBA00023136"/>
    </source>
</evidence>
<evidence type="ECO:0000313" key="7">
    <source>
        <dbReference type="EMBL" id="RNE62190.1"/>
    </source>
</evidence>
<gene>
    <name evidence="7" type="ORF">EEJ31_08885</name>
</gene>
<feature type="transmembrane region" description="Helical" evidence="6">
    <location>
        <begin position="157"/>
        <end position="181"/>
    </location>
</feature>
<accession>A0A3M8L9R8</accession>
<keyword evidence="4 6" id="KW-1133">Transmembrane helix</keyword>
<keyword evidence="5 6" id="KW-0472">Membrane</keyword>
<keyword evidence="2" id="KW-1003">Cell membrane</keyword>
<evidence type="ECO:0000256" key="4">
    <source>
        <dbReference type="ARBA" id="ARBA00022989"/>
    </source>
</evidence>
<keyword evidence="8" id="KW-1185">Reference proteome</keyword>
<dbReference type="EMBL" id="RDSR01000013">
    <property type="protein sequence ID" value="RNE62190.1"/>
    <property type="molecule type" value="Genomic_DNA"/>
</dbReference>
<feature type="transmembrane region" description="Helical" evidence="6">
    <location>
        <begin position="107"/>
        <end position="132"/>
    </location>
</feature>